<dbReference type="Pfam" id="PF13640">
    <property type="entry name" value="2OG-FeII_Oxy_3"/>
    <property type="match status" value="1"/>
</dbReference>
<dbReference type="GO" id="GO:0005506">
    <property type="term" value="F:iron ion binding"/>
    <property type="evidence" value="ECO:0007669"/>
    <property type="project" value="InterPro"/>
</dbReference>
<comment type="caution">
    <text evidence="10">The sequence shown here is derived from an EMBL/GenBank/DDBJ whole genome shotgun (WGS) entry which is preliminary data.</text>
</comment>
<keyword evidence="6 10" id="KW-0560">Oxidoreductase</keyword>
<dbReference type="Gene3D" id="2.60.120.620">
    <property type="entry name" value="q2cbj1_9rhob like domain"/>
    <property type="match status" value="1"/>
</dbReference>
<dbReference type="InterPro" id="IPR005123">
    <property type="entry name" value="Oxoglu/Fe-dep_dioxygenase_dom"/>
</dbReference>
<dbReference type="RefSeq" id="WP_184505990.1">
    <property type="nucleotide sequence ID" value="NZ_JACHBT010000011.1"/>
</dbReference>
<dbReference type="InterPro" id="IPR006597">
    <property type="entry name" value="Sel1-like"/>
</dbReference>
<evidence type="ECO:0000256" key="2">
    <source>
        <dbReference type="ARBA" id="ARBA00022723"/>
    </source>
</evidence>
<dbReference type="SMART" id="SM00702">
    <property type="entry name" value="P4Hc"/>
    <property type="match status" value="1"/>
</dbReference>
<keyword evidence="2" id="KW-0479">Metal-binding</keyword>
<reference evidence="10 11" key="2">
    <citation type="submission" date="2020-08" db="EMBL/GenBank/DDBJ databases">
        <authorList>
            <person name="Partida-Martinez L."/>
            <person name="Huntemann M."/>
            <person name="Clum A."/>
            <person name="Wang J."/>
            <person name="Palaniappan K."/>
            <person name="Ritter S."/>
            <person name="Chen I.-M."/>
            <person name="Stamatis D."/>
            <person name="Reddy T."/>
            <person name="O'Malley R."/>
            <person name="Daum C."/>
            <person name="Shapiro N."/>
            <person name="Ivanova N."/>
            <person name="Kyrpides N."/>
            <person name="Woyke T."/>
        </authorList>
    </citation>
    <scope>NUCLEOTIDE SEQUENCE [LARGE SCALE GENOMIC DNA]</scope>
    <source>
        <strain evidence="10 11">AS3.13</strain>
    </source>
</reference>
<dbReference type="GO" id="GO:0004656">
    <property type="term" value="F:procollagen-proline 4-dioxygenase activity"/>
    <property type="evidence" value="ECO:0007669"/>
    <property type="project" value="UniProtKB-EC"/>
</dbReference>
<dbReference type="EC" id="1.14.11.2" evidence="10"/>
<evidence type="ECO:0000313" key="10">
    <source>
        <dbReference type="EMBL" id="MBB6505271.1"/>
    </source>
</evidence>
<keyword evidence="5" id="KW-0223">Dioxygenase</keyword>
<name>A0A7X0JEW7_9SPHN</name>
<dbReference type="InterPro" id="IPR011990">
    <property type="entry name" value="TPR-like_helical_dom_sf"/>
</dbReference>
<dbReference type="InterPro" id="IPR044862">
    <property type="entry name" value="Pro_4_hyd_alph_FE2OG_OXY"/>
</dbReference>
<evidence type="ECO:0000256" key="8">
    <source>
        <dbReference type="ARBA" id="ARBA00023180"/>
    </source>
</evidence>
<dbReference type="PROSITE" id="PS51471">
    <property type="entry name" value="FE2OG_OXY"/>
    <property type="match status" value="1"/>
</dbReference>
<organism evidence="10 11">
    <name type="scientific">Sphingomonas endophytica</name>
    <dbReference type="NCBI Taxonomy" id="869719"/>
    <lineage>
        <taxon>Bacteria</taxon>
        <taxon>Pseudomonadati</taxon>
        <taxon>Pseudomonadota</taxon>
        <taxon>Alphaproteobacteria</taxon>
        <taxon>Sphingomonadales</taxon>
        <taxon>Sphingomonadaceae</taxon>
        <taxon>Sphingomonas</taxon>
    </lineage>
</organism>
<reference evidence="10 11" key="1">
    <citation type="submission" date="2020-08" db="EMBL/GenBank/DDBJ databases">
        <title>The Agave Microbiome: Exploring the role of microbial communities in plant adaptations to desert environments.</title>
        <authorList>
            <person name="Partida-Martinez L.P."/>
        </authorList>
    </citation>
    <scope>NUCLEOTIDE SEQUENCE [LARGE SCALE GENOMIC DNA]</scope>
    <source>
        <strain evidence="10 11">AS3.13</strain>
    </source>
</reference>
<evidence type="ECO:0000256" key="6">
    <source>
        <dbReference type="ARBA" id="ARBA00023002"/>
    </source>
</evidence>
<keyword evidence="4" id="KW-0847">Vitamin C</keyword>
<dbReference type="PANTHER" id="PTHR10869:SF246">
    <property type="entry name" value="TRANSMEMBRANE PROLYL 4-HYDROXYLASE"/>
    <property type="match status" value="1"/>
</dbReference>
<dbReference type="Proteomes" id="UP000522313">
    <property type="component" value="Unassembled WGS sequence"/>
</dbReference>
<evidence type="ECO:0000259" key="9">
    <source>
        <dbReference type="PROSITE" id="PS51471"/>
    </source>
</evidence>
<dbReference type="EMBL" id="JACHBT010000011">
    <property type="protein sequence ID" value="MBB6505271.1"/>
    <property type="molecule type" value="Genomic_DNA"/>
</dbReference>
<dbReference type="SMART" id="SM00671">
    <property type="entry name" value="SEL1"/>
    <property type="match status" value="1"/>
</dbReference>
<dbReference type="Gene3D" id="1.25.40.10">
    <property type="entry name" value="Tetratricopeptide repeat domain"/>
    <property type="match status" value="1"/>
</dbReference>
<gene>
    <name evidence="10" type="ORF">F4693_002259</name>
</gene>
<sequence>MADGRATRAEQLAAAGQIDAAVTLLVEGAASGDAGAAMLLAVWHLRGTPVPRDLPRARALLRRAVQIGHVDAALMEVALTANGSGGAPDWPAALALLRTAAQGDAVAAAQLALVAAMALDGGGGPSSLSPGVPLATIPRIVHFSGFLTAAECAHVASVAGAMLEPARIIDPATGQWVAHPIRTSDAAAIGPVHEDLVMRAINARIAAASGTAIEQGEALTVLRYRPGQEYRPHLDTIHGAANQRVATMLIYLNGGFAGGETHFPAPRVTVTPRGGDALLFFNTLADDRADPATRHAGLPVRSGAKWLATRWIRARPLDPWNQPADAL</sequence>
<dbReference type="SUPFAM" id="SSF81901">
    <property type="entry name" value="HCP-like"/>
    <property type="match status" value="1"/>
</dbReference>
<feature type="domain" description="Fe2OG dioxygenase" evidence="9">
    <location>
        <begin position="215"/>
        <end position="314"/>
    </location>
</feature>
<evidence type="ECO:0000256" key="3">
    <source>
        <dbReference type="ARBA" id="ARBA00022824"/>
    </source>
</evidence>
<accession>A0A7X0JEW7</accession>
<dbReference type="InterPro" id="IPR006620">
    <property type="entry name" value="Pro_4_hyd_alph"/>
</dbReference>
<dbReference type="GO" id="GO:0031418">
    <property type="term" value="F:L-ascorbic acid binding"/>
    <property type="evidence" value="ECO:0007669"/>
    <property type="project" value="UniProtKB-KW"/>
</dbReference>
<dbReference type="AlphaFoldDB" id="A0A7X0JEW7"/>
<protein>
    <submittedName>
        <fullName evidence="10">Prolyl 4-hydroxylase</fullName>
        <ecNumber evidence="10">1.14.11.2</ecNumber>
    </submittedName>
</protein>
<evidence type="ECO:0000256" key="4">
    <source>
        <dbReference type="ARBA" id="ARBA00022896"/>
    </source>
</evidence>
<keyword evidence="7" id="KW-0408">Iron</keyword>
<dbReference type="InterPro" id="IPR045054">
    <property type="entry name" value="P4HA-like"/>
</dbReference>
<keyword evidence="3" id="KW-0256">Endoplasmic reticulum</keyword>
<evidence type="ECO:0000256" key="5">
    <source>
        <dbReference type="ARBA" id="ARBA00022964"/>
    </source>
</evidence>
<proteinExistence type="predicted"/>
<comment type="cofactor">
    <cofactor evidence="1">
        <name>L-ascorbate</name>
        <dbReference type="ChEBI" id="CHEBI:38290"/>
    </cofactor>
</comment>
<evidence type="ECO:0000256" key="1">
    <source>
        <dbReference type="ARBA" id="ARBA00001961"/>
    </source>
</evidence>
<evidence type="ECO:0000313" key="11">
    <source>
        <dbReference type="Proteomes" id="UP000522313"/>
    </source>
</evidence>
<evidence type="ECO:0000256" key="7">
    <source>
        <dbReference type="ARBA" id="ARBA00023004"/>
    </source>
</evidence>
<dbReference type="PANTHER" id="PTHR10869">
    <property type="entry name" value="PROLYL 4-HYDROXYLASE ALPHA SUBUNIT"/>
    <property type="match status" value="1"/>
</dbReference>
<keyword evidence="8" id="KW-0325">Glycoprotein</keyword>